<dbReference type="Gene3D" id="3.30.710.10">
    <property type="entry name" value="Potassium Channel Kv1.1, Chain A"/>
    <property type="match status" value="1"/>
</dbReference>
<dbReference type="GO" id="GO:0022008">
    <property type="term" value="P:neurogenesis"/>
    <property type="evidence" value="ECO:0007669"/>
    <property type="project" value="TreeGrafter"/>
</dbReference>
<evidence type="ECO:0000313" key="2">
    <source>
        <dbReference type="EMBL" id="KAA0192717.1"/>
    </source>
</evidence>
<dbReference type="InterPro" id="IPR011333">
    <property type="entry name" value="SKP1/BTB/POZ_sf"/>
</dbReference>
<name>A0A6A0GY63_HYAAZ</name>
<feature type="domain" description="BACK" evidence="1">
    <location>
        <begin position="32"/>
        <end position="141"/>
    </location>
</feature>
<comment type="caution">
    <text evidence="2">The sequence shown here is derived from an EMBL/GenBank/DDBJ whole genome shotgun (WGS) entry which is preliminary data.</text>
</comment>
<dbReference type="PANTHER" id="PTHR45774">
    <property type="entry name" value="BTB/POZ DOMAIN-CONTAINING"/>
    <property type="match status" value="1"/>
</dbReference>
<dbReference type="SMART" id="SM00875">
    <property type="entry name" value="BACK"/>
    <property type="match status" value="1"/>
</dbReference>
<dbReference type="Gene3D" id="1.25.40.420">
    <property type="match status" value="1"/>
</dbReference>
<dbReference type="PANTHER" id="PTHR45774:SF3">
    <property type="entry name" value="BTB (POZ) DOMAIN-CONTAINING 2B-RELATED"/>
    <property type="match status" value="1"/>
</dbReference>
<dbReference type="GO" id="GO:0005829">
    <property type="term" value="C:cytosol"/>
    <property type="evidence" value="ECO:0007669"/>
    <property type="project" value="TreeGrafter"/>
</dbReference>
<evidence type="ECO:0000259" key="1">
    <source>
        <dbReference type="SMART" id="SM00875"/>
    </source>
</evidence>
<dbReference type="Proteomes" id="UP000711488">
    <property type="component" value="Unassembled WGS sequence"/>
</dbReference>
<dbReference type="Pfam" id="PF07707">
    <property type="entry name" value="BACK"/>
    <property type="match status" value="1"/>
</dbReference>
<gene>
    <name evidence="2" type="ORF">HAZT_HAZT009951</name>
</gene>
<accession>A0A6A0GY63</accession>
<proteinExistence type="predicted"/>
<dbReference type="CDD" id="cd18487">
    <property type="entry name" value="BACK_BTBD1_like"/>
    <property type="match status" value="1"/>
</dbReference>
<dbReference type="EMBL" id="JQDR03011463">
    <property type="protein sequence ID" value="KAA0192717.1"/>
    <property type="molecule type" value="Genomic_DNA"/>
</dbReference>
<dbReference type="AlphaFoldDB" id="A0A6A0GY63"/>
<dbReference type="FunFam" id="1.25.40.420:FF:000004">
    <property type="entry name" value="BTB/POZ domain-containing protein 2"/>
    <property type="match status" value="1"/>
</dbReference>
<organism evidence="2">
    <name type="scientific">Hyalella azteca</name>
    <name type="common">Amphipod</name>
    <dbReference type="NCBI Taxonomy" id="294128"/>
    <lineage>
        <taxon>Eukaryota</taxon>
        <taxon>Metazoa</taxon>
        <taxon>Ecdysozoa</taxon>
        <taxon>Arthropoda</taxon>
        <taxon>Crustacea</taxon>
        <taxon>Multicrustacea</taxon>
        <taxon>Malacostraca</taxon>
        <taxon>Eumalacostraca</taxon>
        <taxon>Peracarida</taxon>
        <taxon>Amphipoda</taxon>
        <taxon>Senticaudata</taxon>
        <taxon>Talitrida</taxon>
        <taxon>Talitroidea</taxon>
        <taxon>Hyalellidae</taxon>
        <taxon>Hyalella</taxon>
    </lineage>
</organism>
<dbReference type="GO" id="GO:0000932">
    <property type="term" value="C:P-body"/>
    <property type="evidence" value="ECO:0007669"/>
    <property type="project" value="TreeGrafter"/>
</dbReference>
<sequence length="174" mass="19224">MTVLYTAKKYAVPALERRCVEFLKTNLSSDNAFMLLTQARLFDEPQLAALCLKTIDKCTAEAIVAEGFTDIDASTLTLVLQRDTLRIKELHLFRAVCRWAEAECIRQGLGVGGRQQRSVLGQALNLIRYRAVLMFPLMSVEEFAQGPAQSGILTDAEVVQLFLYFSVSAASSAA</sequence>
<reference evidence="2" key="1">
    <citation type="submission" date="2014-08" db="EMBL/GenBank/DDBJ databases">
        <authorList>
            <person name="Murali S."/>
            <person name="Richards S."/>
            <person name="Bandaranaike D."/>
            <person name="Bellair M."/>
            <person name="Blankenburg K."/>
            <person name="Chao H."/>
            <person name="Dinh H."/>
            <person name="Doddapaneni H."/>
            <person name="Dugan-Rocha S."/>
            <person name="Elkadiri S."/>
            <person name="Gnanaolivu R."/>
            <person name="Hughes D."/>
            <person name="Lee S."/>
            <person name="Li M."/>
            <person name="Ming W."/>
            <person name="Munidasa M."/>
            <person name="Muniz J."/>
            <person name="Nguyen L."/>
            <person name="Osuji N."/>
            <person name="Pu L.-L."/>
            <person name="Puazo M."/>
            <person name="Skinner E."/>
            <person name="Qu C."/>
            <person name="Quiroz J."/>
            <person name="Raj R."/>
            <person name="Weissenberger G."/>
            <person name="Xin Y."/>
            <person name="Zou X."/>
            <person name="Han Y."/>
            <person name="Worley K."/>
            <person name="Muzny D."/>
            <person name="Gibbs R."/>
        </authorList>
    </citation>
    <scope>NUCLEOTIDE SEQUENCE</scope>
    <source>
        <strain evidence="2">HAZT.00-mixed</strain>
        <tissue evidence="2">Whole organism</tissue>
    </source>
</reference>
<reference evidence="2" key="3">
    <citation type="submission" date="2019-06" db="EMBL/GenBank/DDBJ databases">
        <authorList>
            <person name="Poynton C."/>
            <person name="Hasenbein S."/>
            <person name="Benoit J.B."/>
            <person name="Sepulveda M.S."/>
            <person name="Poelchau M.F."/>
            <person name="Murali S.C."/>
            <person name="Chen S."/>
            <person name="Glastad K.M."/>
            <person name="Werren J.H."/>
            <person name="Vineis J.H."/>
            <person name="Bowen J.L."/>
            <person name="Friedrich M."/>
            <person name="Jones J."/>
            <person name="Robertson H.M."/>
            <person name="Feyereisen R."/>
            <person name="Mechler-Hickson A."/>
            <person name="Mathers N."/>
            <person name="Lee C.E."/>
            <person name="Colbourne J.K."/>
            <person name="Biales A."/>
            <person name="Johnston J.S."/>
            <person name="Wellborn G.A."/>
            <person name="Rosendale A.J."/>
            <person name="Cridge A.G."/>
            <person name="Munoz-Torres M.C."/>
            <person name="Bain P.A."/>
            <person name="Manny A.R."/>
            <person name="Major K.M."/>
            <person name="Lambert F.N."/>
            <person name="Vulpe C.D."/>
            <person name="Tuck P."/>
            <person name="Blalock B.J."/>
            <person name="Lin Y.-Y."/>
            <person name="Smith M.E."/>
            <person name="Ochoa-Acuna H."/>
            <person name="Chen M.-J.M."/>
            <person name="Childers C.P."/>
            <person name="Qu J."/>
            <person name="Dugan S."/>
            <person name="Lee S.L."/>
            <person name="Chao H."/>
            <person name="Dinh H."/>
            <person name="Han Y."/>
            <person name="Doddapaneni H."/>
            <person name="Worley K.C."/>
            <person name="Muzny D.M."/>
            <person name="Gibbs R.A."/>
            <person name="Richards S."/>
        </authorList>
    </citation>
    <scope>NUCLEOTIDE SEQUENCE</scope>
    <source>
        <strain evidence="2">HAZT.00-mixed</strain>
        <tissue evidence="2">Whole organism</tissue>
    </source>
</reference>
<protein>
    <recommendedName>
        <fullName evidence="1">BACK domain-containing protein</fullName>
    </recommendedName>
</protein>
<dbReference type="InterPro" id="IPR011705">
    <property type="entry name" value="BACK"/>
</dbReference>
<reference evidence="2" key="2">
    <citation type="journal article" date="2018" name="Environ. Sci. Technol.">
        <title>The Toxicogenome of Hyalella azteca: A Model for Sediment Ecotoxicology and Evolutionary Toxicology.</title>
        <authorList>
            <person name="Poynton H.C."/>
            <person name="Hasenbein S."/>
            <person name="Benoit J.B."/>
            <person name="Sepulveda M.S."/>
            <person name="Poelchau M.F."/>
            <person name="Hughes D.S.T."/>
            <person name="Murali S.C."/>
            <person name="Chen S."/>
            <person name="Glastad K.M."/>
            <person name="Goodisman M.A.D."/>
            <person name="Werren J.H."/>
            <person name="Vineis J.H."/>
            <person name="Bowen J.L."/>
            <person name="Friedrich M."/>
            <person name="Jones J."/>
            <person name="Robertson H.M."/>
            <person name="Feyereisen R."/>
            <person name="Mechler-Hickson A."/>
            <person name="Mathers N."/>
            <person name="Lee C.E."/>
            <person name="Colbourne J.K."/>
            <person name="Biales A."/>
            <person name="Johnston J.S."/>
            <person name="Wellborn G.A."/>
            <person name="Rosendale A.J."/>
            <person name="Cridge A.G."/>
            <person name="Munoz-Torres M.C."/>
            <person name="Bain P.A."/>
            <person name="Manny A.R."/>
            <person name="Major K.M."/>
            <person name="Lambert F.N."/>
            <person name="Vulpe C.D."/>
            <person name="Tuck P."/>
            <person name="Blalock B.J."/>
            <person name="Lin Y.Y."/>
            <person name="Smith M.E."/>
            <person name="Ochoa-Acuna H."/>
            <person name="Chen M.M."/>
            <person name="Childers C.P."/>
            <person name="Qu J."/>
            <person name="Dugan S."/>
            <person name="Lee S.L."/>
            <person name="Chao H."/>
            <person name="Dinh H."/>
            <person name="Han Y."/>
            <person name="Doddapaneni H."/>
            <person name="Worley K.C."/>
            <person name="Muzny D.M."/>
            <person name="Gibbs R.A."/>
            <person name="Richards S."/>
        </authorList>
    </citation>
    <scope>NUCLEOTIDE SEQUENCE</scope>
    <source>
        <strain evidence="2">HAZT.00-mixed</strain>
        <tissue evidence="2">Whole organism</tissue>
    </source>
</reference>